<dbReference type="InterPro" id="IPR003593">
    <property type="entry name" value="AAA+_ATPase"/>
</dbReference>
<dbReference type="GO" id="GO:0015628">
    <property type="term" value="P:protein secretion by the type II secretion system"/>
    <property type="evidence" value="ECO:0007669"/>
    <property type="project" value="TreeGrafter"/>
</dbReference>
<keyword evidence="2" id="KW-0547">Nucleotide-binding</keyword>
<dbReference type="SUPFAM" id="SSF52540">
    <property type="entry name" value="P-loop containing nucleoside triphosphate hydrolases"/>
    <property type="match status" value="1"/>
</dbReference>
<dbReference type="GO" id="GO:0005524">
    <property type="term" value="F:ATP binding"/>
    <property type="evidence" value="ECO:0007669"/>
    <property type="project" value="UniProtKB-KW"/>
</dbReference>
<dbReference type="SMART" id="SM00382">
    <property type="entry name" value="AAA"/>
    <property type="match status" value="1"/>
</dbReference>
<evidence type="ECO:0000313" key="6">
    <source>
        <dbReference type="Proteomes" id="UP000358010"/>
    </source>
</evidence>
<dbReference type="Pfam" id="PF00437">
    <property type="entry name" value="T2SSE"/>
    <property type="match status" value="1"/>
</dbReference>
<name>A0A485J9A2_ECOLX</name>
<evidence type="ECO:0000256" key="1">
    <source>
        <dbReference type="ARBA" id="ARBA00006611"/>
    </source>
</evidence>
<accession>A0A485J9A2</accession>
<organism evidence="5 6">
    <name type="scientific">Escherichia coli</name>
    <dbReference type="NCBI Taxonomy" id="562"/>
    <lineage>
        <taxon>Bacteria</taxon>
        <taxon>Pseudomonadati</taxon>
        <taxon>Pseudomonadota</taxon>
        <taxon>Gammaproteobacteria</taxon>
        <taxon>Enterobacterales</taxon>
        <taxon>Enterobacteriaceae</taxon>
        <taxon>Escherichia</taxon>
    </lineage>
</organism>
<dbReference type="PROSITE" id="PS00662">
    <property type="entry name" value="T2SP_E"/>
    <property type="match status" value="1"/>
</dbReference>
<protein>
    <submittedName>
        <fullName evidence="5">Type II secretion system protein E</fullName>
    </submittedName>
</protein>
<evidence type="ECO:0000256" key="3">
    <source>
        <dbReference type="ARBA" id="ARBA00022840"/>
    </source>
</evidence>
<dbReference type="AlphaFoldDB" id="A0A485J9A2"/>
<gene>
    <name evidence="5" type="primary">gspE_2</name>
    <name evidence="5" type="ORF">NCTC10974_00981</name>
</gene>
<keyword evidence="3" id="KW-0067">ATP-binding</keyword>
<sequence>MLRLLDKNQARLTLERLGLSQQLTVQLRQLLHKPHGIFLVTGPTGSGKSTTLYAGLQELNNHSRNILTVEDPIEYMIEGIGQTQVNTRVGMTFARGLRAILRQDPDVVMVGEIRDTETAEIAVQASLTGHLVLSTLHTNTAVGAITRLQDMGVEPFLLSSSLTGVMAQRLVRTLCPDCRQALPATDEEKRLLGITDAHAVTLYHPQGCPACNHKGFRGRTAIHELIVVDATLRDLIHRQAGELELERYVRQHSAGIRSNGIEKVLAGETSLDEVLRVTMEA</sequence>
<proteinExistence type="inferred from homology"/>
<dbReference type="FunFam" id="3.40.50.300:FF:000398">
    <property type="entry name" value="Type IV pilus assembly ATPase PilB"/>
    <property type="match status" value="1"/>
</dbReference>
<reference evidence="5 6" key="1">
    <citation type="submission" date="2019-03" db="EMBL/GenBank/DDBJ databases">
        <authorList>
            <consortium name="Pathogen Informatics"/>
        </authorList>
    </citation>
    <scope>NUCLEOTIDE SEQUENCE [LARGE SCALE GENOMIC DNA]</scope>
    <source>
        <strain evidence="5 6">NCTC10974</strain>
    </source>
</reference>
<dbReference type="GO" id="GO:0005886">
    <property type="term" value="C:plasma membrane"/>
    <property type="evidence" value="ECO:0007669"/>
    <property type="project" value="TreeGrafter"/>
</dbReference>
<dbReference type="InterPro" id="IPR001482">
    <property type="entry name" value="T2SS/T4SS_dom"/>
</dbReference>
<dbReference type="PANTHER" id="PTHR30258">
    <property type="entry name" value="TYPE II SECRETION SYSTEM PROTEIN GSPE-RELATED"/>
    <property type="match status" value="1"/>
</dbReference>
<dbReference type="GO" id="GO:0015627">
    <property type="term" value="C:type II protein secretion system complex"/>
    <property type="evidence" value="ECO:0007669"/>
    <property type="project" value="TreeGrafter"/>
</dbReference>
<comment type="similarity">
    <text evidence="1">Belongs to the GSP E family.</text>
</comment>
<dbReference type="GO" id="GO:0016887">
    <property type="term" value="F:ATP hydrolysis activity"/>
    <property type="evidence" value="ECO:0007669"/>
    <property type="project" value="TreeGrafter"/>
</dbReference>
<evidence type="ECO:0000256" key="2">
    <source>
        <dbReference type="ARBA" id="ARBA00022741"/>
    </source>
</evidence>
<dbReference type="EMBL" id="CAADJZ010000001">
    <property type="protein sequence ID" value="VFT67534.1"/>
    <property type="molecule type" value="Genomic_DNA"/>
</dbReference>
<evidence type="ECO:0000313" key="5">
    <source>
        <dbReference type="EMBL" id="VFT67534.1"/>
    </source>
</evidence>
<dbReference type="Proteomes" id="UP000358010">
    <property type="component" value="Unassembled WGS sequence"/>
</dbReference>
<evidence type="ECO:0000259" key="4">
    <source>
        <dbReference type="PROSITE" id="PS00662"/>
    </source>
</evidence>
<feature type="domain" description="Bacterial type II secretion system protein E" evidence="4">
    <location>
        <begin position="101"/>
        <end position="115"/>
    </location>
</feature>
<dbReference type="CDD" id="cd01129">
    <property type="entry name" value="PulE-GspE-like"/>
    <property type="match status" value="1"/>
</dbReference>
<dbReference type="PANTHER" id="PTHR30258:SF27">
    <property type="entry name" value="BACTERIOPHAGE ADSORPTION PROTEIN B-RELATED"/>
    <property type="match status" value="1"/>
</dbReference>
<dbReference type="InterPro" id="IPR027417">
    <property type="entry name" value="P-loop_NTPase"/>
</dbReference>
<dbReference type="Gene3D" id="3.40.50.300">
    <property type="entry name" value="P-loop containing nucleotide triphosphate hydrolases"/>
    <property type="match status" value="1"/>
</dbReference>